<dbReference type="GO" id="GO:0005829">
    <property type="term" value="C:cytosol"/>
    <property type="evidence" value="ECO:0007669"/>
    <property type="project" value="TreeGrafter"/>
</dbReference>
<dbReference type="CDD" id="cd00093">
    <property type="entry name" value="HTH_XRE"/>
    <property type="match status" value="1"/>
</dbReference>
<dbReference type="InterPro" id="IPR013096">
    <property type="entry name" value="Cupin_2"/>
</dbReference>
<evidence type="ECO:0000256" key="1">
    <source>
        <dbReference type="ARBA" id="ARBA00023125"/>
    </source>
</evidence>
<dbReference type="AlphaFoldDB" id="A0A5N0TMF2"/>
<comment type="caution">
    <text evidence="3">The sequence shown here is derived from an EMBL/GenBank/DDBJ whole genome shotgun (WGS) entry which is preliminary data.</text>
</comment>
<dbReference type="GO" id="GO:0003677">
    <property type="term" value="F:DNA binding"/>
    <property type="evidence" value="ECO:0007669"/>
    <property type="project" value="UniProtKB-KW"/>
</dbReference>
<dbReference type="Pfam" id="PF07883">
    <property type="entry name" value="Cupin_2"/>
    <property type="match status" value="1"/>
</dbReference>
<dbReference type="InterPro" id="IPR014710">
    <property type="entry name" value="RmlC-like_jellyroll"/>
</dbReference>
<keyword evidence="4" id="KW-1185">Reference proteome</keyword>
<dbReference type="PANTHER" id="PTHR46797">
    <property type="entry name" value="HTH-TYPE TRANSCRIPTIONAL REGULATOR"/>
    <property type="match status" value="1"/>
</dbReference>
<dbReference type="RefSeq" id="WP_150892866.1">
    <property type="nucleotide sequence ID" value="NZ_VYUY01000007.1"/>
</dbReference>
<sequence>MSDTLPAPAEAADEDAASRRLGARIRELRTGRGLTLVQVAAATGLSHPFLSQLERGLAQPSLASLRRIAVALETSPIELIAASDGDAGTPGAVEVSRAGEGALPEGFASGDARLLAHGAAAFHPMEVTADALEPGELFVHDEEEIVYVVEGAIRVDLDGAVHDLGPGDSIYYPGGVSHRWWSQDGEGYRLIVVKSAGSPRAGRVRPAEGSA</sequence>
<gene>
    <name evidence="3" type="ORF">F6B40_07395</name>
</gene>
<dbReference type="InterPro" id="IPR001387">
    <property type="entry name" value="Cro/C1-type_HTH"/>
</dbReference>
<proteinExistence type="predicted"/>
<dbReference type="EMBL" id="VYUY01000007">
    <property type="protein sequence ID" value="KAA9134569.1"/>
    <property type="molecule type" value="Genomic_DNA"/>
</dbReference>
<dbReference type="InterPro" id="IPR010982">
    <property type="entry name" value="Lambda_DNA-bd_dom_sf"/>
</dbReference>
<dbReference type="PROSITE" id="PS50943">
    <property type="entry name" value="HTH_CROC1"/>
    <property type="match status" value="1"/>
</dbReference>
<dbReference type="InterPro" id="IPR011051">
    <property type="entry name" value="RmlC_Cupin_sf"/>
</dbReference>
<dbReference type="Proteomes" id="UP000326838">
    <property type="component" value="Unassembled WGS sequence"/>
</dbReference>
<evidence type="ECO:0000313" key="3">
    <source>
        <dbReference type="EMBL" id="KAA9134569.1"/>
    </source>
</evidence>
<reference evidence="4" key="1">
    <citation type="submission" date="2019-09" db="EMBL/GenBank/DDBJ databases">
        <title>Mumia zhuanghuii sp. nov. isolated from the intestinal contents of plateau pika (Ochotona curzoniae) in the Qinghai-Tibet plateau of China.</title>
        <authorList>
            <person name="Tian Z."/>
        </authorList>
    </citation>
    <scope>NUCLEOTIDE SEQUENCE [LARGE SCALE GENOMIC DNA]</scope>
    <source>
        <strain evidence="4">L-033</strain>
    </source>
</reference>
<dbReference type="Gene3D" id="2.60.120.10">
    <property type="entry name" value="Jelly Rolls"/>
    <property type="match status" value="1"/>
</dbReference>
<dbReference type="SUPFAM" id="SSF47413">
    <property type="entry name" value="lambda repressor-like DNA-binding domains"/>
    <property type="match status" value="1"/>
</dbReference>
<accession>A0A5N0TMF2</accession>
<feature type="domain" description="HTH cro/C1-type" evidence="2">
    <location>
        <begin position="25"/>
        <end position="79"/>
    </location>
</feature>
<dbReference type="InterPro" id="IPR050807">
    <property type="entry name" value="TransReg_Diox_bact_type"/>
</dbReference>
<evidence type="ECO:0000313" key="4">
    <source>
        <dbReference type="Proteomes" id="UP000326838"/>
    </source>
</evidence>
<dbReference type="PANTHER" id="PTHR46797:SF1">
    <property type="entry name" value="METHYLPHOSPHONATE SYNTHASE"/>
    <property type="match status" value="1"/>
</dbReference>
<dbReference type="GO" id="GO:0003700">
    <property type="term" value="F:DNA-binding transcription factor activity"/>
    <property type="evidence" value="ECO:0007669"/>
    <property type="project" value="TreeGrafter"/>
</dbReference>
<protein>
    <submittedName>
        <fullName evidence="3">Helix-turn-helix domain-containing protein</fullName>
    </submittedName>
</protein>
<dbReference type="Gene3D" id="1.10.260.40">
    <property type="entry name" value="lambda repressor-like DNA-binding domains"/>
    <property type="match status" value="1"/>
</dbReference>
<organism evidence="3 4">
    <name type="scientific">Microbacterium caowuchunii</name>
    <dbReference type="NCBI Taxonomy" id="2614638"/>
    <lineage>
        <taxon>Bacteria</taxon>
        <taxon>Bacillati</taxon>
        <taxon>Actinomycetota</taxon>
        <taxon>Actinomycetes</taxon>
        <taxon>Micrococcales</taxon>
        <taxon>Microbacteriaceae</taxon>
        <taxon>Microbacterium</taxon>
    </lineage>
</organism>
<dbReference type="CDD" id="cd02209">
    <property type="entry name" value="cupin_XRE_C"/>
    <property type="match status" value="1"/>
</dbReference>
<dbReference type="Pfam" id="PF13560">
    <property type="entry name" value="HTH_31"/>
    <property type="match status" value="1"/>
</dbReference>
<dbReference type="SUPFAM" id="SSF51182">
    <property type="entry name" value="RmlC-like cupins"/>
    <property type="match status" value="1"/>
</dbReference>
<name>A0A5N0TMF2_9MICO</name>
<keyword evidence="1" id="KW-0238">DNA-binding</keyword>
<evidence type="ECO:0000259" key="2">
    <source>
        <dbReference type="PROSITE" id="PS50943"/>
    </source>
</evidence>
<dbReference type="SMART" id="SM00530">
    <property type="entry name" value="HTH_XRE"/>
    <property type="match status" value="1"/>
</dbReference>